<dbReference type="InterPro" id="IPR041623">
    <property type="entry name" value="NOG1_N"/>
</dbReference>
<evidence type="ECO:0000313" key="5">
    <source>
        <dbReference type="Proteomes" id="UP000273828"/>
    </source>
</evidence>
<feature type="domain" description="Nucleolar GTP-binding protein 1 Rossman-fold" evidence="2">
    <location>
        <begin position="259"/>
        <end position="316"/>
    </location>
</feature>
<keyword evidence="5" id="KW-1185">Reference proteome</keyword>
<dbReference type="Pfam" id="PF17835">
    <property type="entry name" value="NOG1_N"/>
    <property type="match status" value="2"/>
</dbReference>
<dbReference type="InterPro" id="IPR027417">
    <property type="entry name" value="P-loop_NTPase"/>
</dbReference>
<evidence type="ECO:0000256" key="1">
    <source>
        <dbReference type="ARBA" id="ARBA00023134"/>
    </source>
</evidence>
<dbReference type="Pfam" id="PF06858">
    <property type="entry name" value="NOG1"/>
    <property type="match status" value="1"/>
</dbReference>
<evidence type="ECO:0000259" key="2">
    <source>
        <dbReference type="Pfam" id="PF06858"/>
    </source>
</evidence>
<dbReference type="CDD" id="cd01897">
    <property type="entry name" value="NOG"/>
    <property type="match status" value="1"/>
</dbReference>
<dbReference type="RefSeq" id="WP_124176546.1">
    <property type="nucleotide sequence ID" value="NZ_REFY01000001.1"/>
</dbReference>
<gene>
    <name evidence="4" type="ORF">EA462_00095</name>
</gene>
<evidence type="ECO:0000259" key="3">
    <source>
        <dbReference type="Pfam" id="PF17835"/>
    </source>
</evidence>
<keyword evidence="1" id="KW-0547">Nucleotide-binding</keyword>
<dbReference type="InterPro" id="IPR006073">
    <property type="entry name" value="GTP-bd"/>
</dbReference>
<dbReference type="GO" id="GO:0005525">
    <property type="term" value="F:GTP binding"/>
    <property type="evidence" value="ECO:0007669"/>
    <property type="project" value="UniProtKB-KW"/>
</dbReference>
<sequence>MIFEDLPTTPTSEELIDKAFSRAARAGRSKGGLDAQQSMLQTAANIISDNLENVVTAWPDFEYEDDVHPFYYELADAILDVPDRRSEGETDADAPGGVDELRQSLSEVMWASRKAREIHDEYQSKLRKTDVDTARKHRKQAFARLADIVEQVDDELLYINKARNDLRDLPDIDPDEPTIVVAGYPNVGKSSLVNDVTNARGETAAYPFTTRGIGVGHFEGADLSAESERTERSAMDDHIRHQIVDTPGLLDRPPKERNEVEAQAVSAIEHLADCMLVILDPSAECGYPLESQLELRDAIQAQFEEVPVLTVANKVDRSEVWNDELVEEMDADYRMSVETGENVDRVLVAAVEAIDHEPQLPFEE</sequence>
<comment type="caution">
    <text evidence="4">The sequence shown here is derived from an EMBL/GenBank/DDBJ whole genome shotgun (WGS) entry which is preliminary data.</text>
</comment>
<protein>
    <submittedName>
        <fullName evidence="4">GTP-binding protein</fullName>
    </submittedName>
</protein>
<proteinExistence type="predicted"/>
<reference evidence="4 5" key="1">
    <citation type="submission" date="2018-10" db="EMBL/GenBank/DDBJ databases">
        <title>Natrarchaeobius chitinivorans gen. nov., sp. nov., and Natrarchaeobius haloalkaliphilus sp. nov., alkaliphilic, chitin-utilizing haloarchaea from hypersaline alkaline lakes.</title>
        <authorList>
            <person name="Sorokin D.Y."/>
            <person name="Elcheninov A.G."/>
            <person name="Kostrikina N.A."/>
            <person name="Bale N.J."/>
            <person name="Sinninghe Damste J.S."/>
            <person name="Khijniak T.V."/>
            <person name="Kublanov I.V."/>
            <person name="Toshchakov S.V."/>
        </authorList>
    </citation>
    <scope>NUCLEOTIDE SEQUENCE [LARGE SCALE GENOMIC DNA]</scope>
    <source>
        <strain evidence="4 5">AArcht-Sl</strain>
    </source>
</reference>
<dbReference type="InterPro" id="IPR010674">
    <property type="entry name" value="NOG1_Rossman_fold_dom"/>
</dbReference>
<dbReference type="OrthoDB" id="147673at2157"/>
<dbReference type="SUPFAM" id="SSF52540">
    <property type="entry name" value="P-loop containing nucleoside triphosphate hydrolases"/>
    <property type="match status" value="1"/>
</dbReference>
<dbReference type="Gene3D" id="3.40.50.300">
    <property type="entry name" value="P-loop containing nucleotide triphosphate hydrolases"/>
    <property type="match status" value="1"/>
</dbReference>
<feature type="domain" description="NOG1 N-terminal helical" evidence="3">
    <location>
        <begin position="95"/>
        <end position="173"/>
    </location>
</feature>
<dbReference type="Proteomes" id="UP000273828">
    <property type="component" value="Unassembled WGS sequence"/>
</dbReference>
<dbReference type="Gene3D" id="1.20.120.1190">
    <property type="match status" value="1"/>
</dbReference>
<dbReference type="AlphaFoldDB" id="A0A3N6LXX6"/>
<dbReference type="PANTHER" id="PTHR45759">
    <property type="entry name" value="NUCLEOLAR GTP-BINDING PROTEIN 1"/>
    <property type="match status" value="1"/>
</dbReference>
<evidence type="ECO:0000313" key="4">
    <source>
        <dbReference type="EMBL" id="RQG92674.1"/>
    </source>
</evidence>
<keyword evidence="1" id="KW-0342">GTP-binding</keyword>
<feature type="domain" description="NOG1 N-terminal helical" evidence="3">
    <location>
        <begin position="3"/>
        <end position="81"/>
    </location>
</feature>
<name>A0A3N6LXX6_9EURY</name>
<accession>A0A3N6LXX6</accession>
<organism evidence="4 5">
    <name type="scientific">Natrarchaeobius halalkaliphilus</name>
    <dbReference type="NCBI Taxonomy" id="1679091"/>
    <lineage>
        <taxon>Archaea</taxon>
        <taxon>Methanobacteriati</taxon>
        <taxon>Methanobacteriota</taxon>
        <taxon>Stenosarchaea group</taxon>
        <taxon>Halobacteria</taxon>
        <taxon>Halobacteriales</taxon>
        <taxon>Natrialbaceae</taxon>
        <taxon>Natrarchaeobius</taxon>
    </lineage>
</organism>
<dbReference type="EMBL" id="REFY01000001">
    <property type="protein sequence ID" value="RQG92674.1"/>
    <property type="molecule type" value="Genomic_DNA"/>
</dbReference>
<dbReference type="PRINTS" id="PR00326">
    <property type="entry name" value="GTP1OBG"/>
</dbReference>